<evidence type="ECO:0000313" key="2">
    <source>
        <dbReference type="Proteomes" id="UP001201273"/>
    </source>
</evidence>
<name>A0ABS8W8J5_9GAMM</name>
<evidence type="ECO:0000313" key="1">
    <source>
        <dbReference type="EMBL" id="MCE2594432.1"/>
    </source>
</evidence>
<sequence length="61" mass="6925">MALITVEITCTDEGVVNWVSHIEHDRKNVADAIALAFYEQLEKNIILANKDVCNQKRLAQQ</sequence>
<proteinExistence type="predicted"/>
<dbReference type="RefSeq" id="WP_233051972.1">
    <property type="nucleotide sequence ID" value="NZ_JAIMJA010000005.1"/>
</dbReference>
<keyword evidence="2" id="KW-1185">Reference proteome</keyword>
<reference evidence="1 2" key="1">
    <citation type="journal article" date="2022" name="Environ. Microbiol. Rep.">
        <title>Eco-phylogenetic analyses reveal divergent evolution of vitamin B12 metabolism in the marine bacterial family 'Psychromonadaceae'.</title>
        <authorList>
            <person name="Jin X."/>
            <person name="Yang Y."/>
            <person name="Cao H."/>
            <person name="Gao B."/>
            <person name="Zhao Z."/>
        </authorList>
    </citation>
    <scope>NUCLEOTIDE SEQUENCE [LARGE SCALE GENOMIC DNA]</scope>
    <source>
        <strain evidence="1 2">MKS20</strain>
    </source>
</reference>
<dbReference type="Proteomes" id="UP001201273">
    <property type="component" value="Unassembled WGS sequence"/>
</dbReference>
<dbReference type="EMBL" id="JAIMJA010000005">
    <property type="protein sequence ID" value="MCE2594432.1"/>
    <property type="molecule type" value="Genomic_DNA"/>
</dbReference>
<protein>
    <submittedName>
        <fullName evidence="1">Uncharacterized protein</fullName>
    </submittedName>
</protein>
<gene>
    <name evidence="1" type="ORF">K6Y31_06360</name>
</gene>
<organism evidence="1 2">
    <name type="scientific">Motilimonas cestriensis</name>
    <dbReference type="NCBI Taxonomy" id="2742685"/>
    <lineage>
        <taxon>Bacteria</taxon>
        <taxon>Pseudomonadati</taxon>
        <taxon>Pseudomonadota</taxon>
        <taxon>Gammaproteobacteria</taxon>
        <taxon>Alteromonadales</taxon>
        <taxon>Alteromonadales genera incertae sedis</taxon>
        <taxon>Motilimonas</taxon>
    </lineage>
</organism>
<accession>A0ABS8W8J5</accession>
<comment type="caution">
    <text evidence="1">The sequence shown here is derived from an EMBL/GenBank/DDBJ whole genome shotgun (WGS) entry which is preliminary data.</text>
</comment>